<dbReference type="AlphaFoldDB" id="A0A1I0FNU8"/>
<dbReference type="SFLD" id="SFLDS00003">
    <property type="entry name" value="Haloacid_Dehalogenase"/>
    <property type="match status" value="1"/>
</dbReference>
<dbReference type="SFLD" id="SFLDG01144">
    <property type="entry name" value="C2.B.4:_PGP_Like"/>
    <property type="match status" value="1"/>
</dbReference>
<dbReference type="SFLD" id="SFLDG01140">
    <property type="entry name" value="C2.B:_Phosphomannomutase_and_P"/>
    <property type="match status" value="1"/>
</dbReference>
<evidence type="ECO:0000313" key="1">
    <source>
        <dbReference type="EMBL" id="SET58979.1"/>
    </source>
</evidence>
<proteinExistence type="predicted"/>
<dbReference type="PROSITE" id="PS01228">
    <property type="entry name" value="COF_1"/>
    <property type="match status" value="1"/>
</dbReference>
<dbReference type="NCBIfam" id="TIGR01484">
    <property type="entry name" value="HAD-SF-IIB"/>
    <property type="match status" value="1"/>
</dbReference>
<dbReference type="PROSITE" id="PS01229">
    <property type="entry name" value="COF_2"/>
    <property type="match status" value="1"/>
</dbReference>
<reference evidence="1 2" key="1">
    <citation type="submission" date="2016-10" db="EMBL/GenBank/DDBJ databases">
        <authorList>
            <person name="de Groot N.N."/>
        </authorList>
    </citation>
    <scope>NUCLEOTIDE SEQUENCE [LARGE SCALE GENOMIC DNA]</scope>
    <source>
        <strain evidence="1 2">IBRC-M 10780</strain>
    </source>
</reference>
<dbReference type="EMBL" id="FOHE01000016">
    <property type="protein sequence ID" value="SET58979.1"/>
    <property type="molecule type" value="Genomic_DNA"/>
</dbReference>
<organism evidence="1 2">
    <name type="scientific">Oceanobacillus limi</name>
    <dbReference type="NCBI Taxonomy" id="930131"/>
    <lineage>
        <taxon>Bacteria</taxon>
        <taxon>Bacillati</taxon>
        <taxon>Bacillota</taxon>
        <taxon>Bacilli</taxon>
        <taxon>Bacillales</taxon>
        <taxon>Bacillaceae</taxon>
        <taxon>Oceanobacillus</taxon>
    </lineage>
</organism>
<dbReference type="Proteomes" id="UP000198618">
    <property type="component" value="Unassembled WGS sequence"/>
</dbReference>
<dbReference type="PANTHER" id="PTHR10000">
    <property type="entry name" value="PHOSPHOSERINE PHOSPHATASE"/>
    <property type="match status" value="1"/>
</dbReference>
<dbReference type="OrthoDB" id="9806027at2"/>
<dbReference type="InterPro" id="IPR000150">
    <property type="entry name" value="Cof"/>
</dbReference>
<dbReference type="GO" id="GO:0016791">
    <property type="term" value="F:phosphatase activity"/>
    <property type="evidence" value="ECO:0007669"/>
    <property type="project" value="UniProtKB-ARBA"/>
</dbReference>
<keyword evidence="2" id="KW-1185">Reference proteome</keyword>
<dbReference type="InterPro" id="IPR036412">
    <property type="entry name" value="HAD-like_sf"/>
</dbReference>
<dbReference type="RefSeq" id="WP_090871339.1">
    <property type="nucleotide sequence ID" value="NZ_FOHE01000016.1"/>
</dbReference>
<dbReference type="CDD" id="cd07516">
    <property type="entry name" value="HAD_Pase"/>
    <property type="match status" value="1"/>
</dbReference>
<dbReference type="GO" id="GO:0000287">
    <property type="term" value="F:magnesium ion binding"/>
    <property type="evidence" value="ECO:0007669"/>
    <property type="project" value="TreeGrafter"/>
</dbReference>
<protein>
    <recommendedName>
        <fullName evidence="3">Cof subfamily of IIB subfamily of haloacid dehalogenase superfamily/HAD-superfamily hydrolase, subfamily IIB</fullName>
    </recommendedName>
</protein>
<accession>A0A1I0FNU8</accession>
<dbReference type="Gene3D" id="3.40.50.1000">
    <property type="entry name" value="HAD superfamily/HAD-like"/>
    <property type="match status" value="1"/>
</dbReference>
<dbReference type="NCBIfam" id="TIGR00099">
    <property type="entry name" value="Cof-subfamily"/>
    <property type="match status" value="1"/>
</dbReference>
<dbReference type="InterPro" id="IPR023214">
    <property type="entry name" value="HAD_sf"/>
</dbReference>
<gene>
    <name evidence="1" type="ORF">SAMN05216389_11615</name>
</gene>
<dbReference type="Pfam" id="PF08282">
    <property type="entry name" value="Hydrolase_3"/>
    <property type="match status" value="1"/>
</dbReference>
<dbReference type="GO" id="GO:0005829">
    <property type="term" value="C:cytosol"/>
    <property type="evidence" value="ECO:0007669"/>
    <property type="project" value="TreeGrafter"/>
</dbReference>
<name>A0A1I0FNU8_9BACI</name>
<dbReference type="SUPFAM" id="SSF56784">
    <property type="entry name" value="HAD-like"/>
    <property type="match status" value="1"/>
</dbReference>
<dbReference type="STRING" id="930131.SAMN05216389_11615"/>
<dbReference type="InterPro" id="IPR006379">
    <property type="entry name" value="HAD-SF_hydro_IIB"/>
</dbReference>
<sequence length="289" mass="32352">MKLIATDLDGTLLNEKGNVSLENAQAIRKALDMGIQVVVATGRSYDAANKPIQEVGLSLPIISLNGANTYTKEKELIRDIPMDRSICKKIQTVCEEENMYFEVFTNKGIFSLSRDDFKQVIMDIMMTAHPTISKEEIELAVEQRFQDEEVQFISNYDELFKDKNINIYKILAFSLDNSTLQKVRETFTDHSSVKITSSGSINLEFNDPQAQKGIALSLFAESQNISMQDVMALGDNYNDLSMLTLAGRGVAMGNAEEGIKQQCDFITKENKQNGVAYAIEEMLKEVNLS</sequence>
<dbReference type="PANTHER" id="PTHR10000:SF55">
    <property type="entry name" value="5-AMINO-6-(5-PHOSPHO-D-RIBITYLAMINO)URACIL PHOSPHATASE YCSE"/>
    <property type="match status" value="1"/>
</dbReference>
<dbReference type="Gene3D" id="3.30.1240.10">
    <property type="match status" value="1"/>
</dbReference>
<evidence type="ECO:0008006" key="3">
    <source>
        <dbReference type="Google" id="ProtNLM"/>
    </source>
</evidence>
<evidence type="ECO:0000313" key="2">
    <source>
        <dbReference type="Proteomes" id="UP000198618"/>
    </source>
</evidence>